<reference evidence="2" key="1">
    <citation type="journal article" date="2021" name="Nat. Commun.">
        <title>Genetic determinants of endophytism in the Arabidopsis root mycobiome.</title>
        <authorList>
            <person name="Mesny F."/>
            <person name="Miyauchi S."/>
            <person name="Thiergart T."/>
            <person name="Pickel B."/>
            <person name="Atanasova L."/>
            <person name="Karlsson M."/>
            <person name="Huettel B."/>
            <person name="Barry K.W."/>
            <person name="Haridas S."/>
            <person name="Chen C."/>
            <person name="Bauer D."/>
            <person name="Andreopoulos W."/>
            <person name="Pangilinan J."/>
            <person name="LaButti K."/>
            <person name="Riley R."/>
            <person name="Lipzen A."/>
            <person name="Clum A."/>
            <person name="Drula E."/>
            <person name="Henrissat B."/>
            <person name="Kohler A."/>
            <person name="Grigoriev I.V."/>
            <person name="Martin F.M."/>
            <person name="Hacquard S."/>
        </authorList>
    </citation>
    <scope>NUCLEOTIDE SEQUENCE</scope>
    <source>
        <strain evidence="2">MPI-CAGE-AT-0147</strain>
    </source>
</reference>
<dbReference type="AlphaFoldDB" id="A0A9P9EG44"/>
<dbReference type="EMBL" id="JAGMUV010000012">
    <property type="protein sequence ID" value="KAH7137655.1"/>
    <property type="molecule type" value="Genomic_DNA"/>
</dbReference>
<dbReference type="GO" id="GO:0004672">
    <property type="term" value="F:protein kinase activity"/>
    <property type="evidence" value="ECO:0007669"/>
    <property type="project" value="InterPro"/>
</dbReference>
<name>A0A9P9EG44_9HYPO</name>
<dbReference type="OrthoDB" id="411394at2759"/>
<dbReference type="InterPro" id="IPR011009">
    <property type="entry name" value="Kinase-like_dom_sf"/>
</dbReference>
<evidence type="ECO:0000313" key="2">
    <source>
        <dbReference type="EMBL" id="KAH7137655.1"/>
    </source>
</evidence>
<accession>A0A9P9EG44</accession>
<feature type="domain" description="Protein kinase" evidence="1">
    <location>
        <begin position="1"/>
        <end position="168"/>
    </location>
</feature>
<dbReference type="PROSITE" id="PS50011">
    <property type="entry name" value="PROTEIN_KINASE_DOM"/>
    <property type="match status" value="1"/>
</dbReference>
<evidence type="ECO:0000313" key="3">
    <source>
        <dbReference type="Proteomes" id="UP000738349"/>
    </source>
</evidence>
<dbReference type="GO" id="GO:0005524">
    <property type="term" value="F:ATP binding"/>
    <property type="evidence" value="ECO:0007669"/>
    <property type="project" value="InterPro"/>
</dbReference>
<keyword evidence="3" id="KW-1185">Reference proteome</keyword>
<proteinExistence type="predicted"/>
<feature type="non-terminal residue" evidence="2">
    <location>
        <position position="1"/>
    </location>
</feature>
<dbReference type="Proteomes" id="UP000738349">
    <property type="component" value="Unassembled WGS sequence"/>
</dbReference>
<protein>
    <recommendedName>
        <fullName evidence="1">Protein kinase domain-containing protein</fullName>
    </recommendedName>
</protein>
<organism evidence="2 3">
    <name type="scientific">Dactylonectria macrodidyma</name>
    <dbReference type="NCBI Taxonomy" id="307937"/>
    <lineage>
        <taxon>Eukaryota</taxon>
        <taxon>Fungi</taxon>
        <taxon>Dikarya</taxon>
        <taxon>Ascomycota</taxon>
        <taxon>Pezizomycotina</taxon>
        <taxon>Sordariomycetes</taxon>
        <taxon>Hypocreomycetidae</taxon>
        <taxon>Hypocreales</taxon>
        <taxon>Nectriaceae</taxon>
        <taxon>Dactylonectria</taxon>
    </lineage>
</organism>
<comment type="caution">
    <text evidence="2">The sequence shown here is derived from an EMBL/GenBank/DDBJ whole genome shotgun (WGS) entry which is preliminary data.</text>
</comment>
<sequence length="168" mass="19186">GYTFVGNGTFASAVKRLQHEAEVYSRLEPLQGHFVAACLGSIALHTPYPLAAATILHMLLMSWTGEAVKMNDNFPPGELIRLQERLRTHGVVHNDMRRANLLWNHERGHIMLIDFDLAEMLPVVRHRQVVRFSQKRKRHQRDHGTDQLLGRPRRLEGLISHDSAGYVV</sequence>
<dbReference type="InterPro" id="IPR000719">
    <property type="entry name" value="Prot_kinase_dom"/>
</dbReference>
<gene>
    <name evidence="2" type="ORF">EDB81DRAFT_656054</name>
</gene>
<dbReference type="Gene3D" id="1.10.510.10">
    <property type="entry name" value="Transferase(Phosphotransferase) domain 1"/>
    <property type="match status" value="1"/>
</dbReference>
<dbReference type="SUPFAM" id="SSF56112">
    <property type="entry name" value="Protein kinase-like (PK-like)"/>
    <property type="match status" value="1"/>
</dbReference>
<evidence type="ECO:0000259" key="1">
    <source>
        <dbReference type="PROSITE" id="PS50011"/>
    </source>
</evidence>